<dbReference type="GO" id="GO:0016874">
    <property type="term" value="F:ligase activity"/>
    <property type="evidence" value="ECO:0007669"/>
    <property type="project" value="UniProtKB-KW"/>
</dbReference>
<evidence type="ECO:0000256" key="3">
    <source>
        <dbReference type="ARBA" id="ARBA00022833"/>
    </source>
</evidence>
<dbReference type="Proteomes" id="UP001174909">
    <property type="component" value="Unassembled WGS sequence"/>
</dbReference>
<dbReference type="Gene3D" id="3.30.40.10">
    <property type="entry name" value="Zinc/RING finger domain, C3HC4 (zinc finger)"/>
    <property type="match status" value="1"/>
</dbReference>
<evidence type="ECO:0000313" key="7">
    <source>
        <dbReference type="EMBL" id="CAI8021119.1"/>
    </source>
</evidence>
<dbReference type="Gene3D" id="2.60.120.780">
    <property type="entry name" value="PINIT domain"/>
    <property type="match status" value="1"/>
</dbReference>
<accession>A0AA35S0M7</accession>
<dbReference type="GO" id="GO:0000785">
    <property type="term" value="C:chromatin"/>
    <property type="evidence" value="ECO:0007669"/>
    <property type="project" value="TreeGrafter"/>
</dbReference>
<evidence type="ECO:0000256" key="4">
    <source>
        <dbReference type="PROSITE-ProRule" id="PRU00452"/>
    </source>
</evidence>
<protein>
    <submittedName>
        <fullName evidence="7">E3 SUMO-protein ligase PIAS2</fullName>
    </submittedName>
</protein>
<feature type="region of interest" description="Disordered" evidence="5">
    <location>
        <begin position="388"/>
        <end position="482"/>
    </location>
</feature>
<dbReference type="InterPro" id="IPR038654">
    <property type="entry name" value="PINIT_sf"/>
</dbReference>
<dbReference type="GO" id="GO:0016925">
    <property type="term" value="P:protein sumoylation"/>
    <property type="evidence" value="ECO:0007669"/>
    <property type="project" value="TreeGrafter"/>
</dbReference>
<evidence type="ECO:0000259" key="6">
    <source>
        <dbReference type="PROSITE" id="PS51044"/>
    </source>
</evidence>
<feature type="compositionally biased region" description="Low complexity" evidence="5">
    <location>
        <begin position="423"/>
        <end position="460"/>
    </location>
</feature>
<dbReference type="InterPro" id="IPR013083">
    <property type="entry name" value="Znf_RING/FYVE/PHD"/>
</dbReference>
<dbReference type="InterPro" id="IPR004181">
    <property type="entry name" value="Znf_MIZ"/>
</dbReference>
<evidence type="ECO:0000313" key="8">
    <source>
        <dbReference type="Proteomes" id="UP001174909"/>
    </source>
</evidence>
<dbReference type="GO" id="GO:0006357">
    <property type="term" value="P:regulation of transcription by RNA polymerase II"/>
    <property type="evidence" value="ECO:0007669"/>
    <property type="project" value="TreeGrafter"/>
</dbReference>
<organism evidence="7 8">
    <name type="scientific">Geodia barretti</name>
    <name type="common">Barrett's horny sponge</name>
    <dbReference type="NCBI Taxonomy" id="519541"/>
    <lineage>
        <taxon>Eukaryota</taxon>
        <taxon>Metazoa</taxon>
        <taxon>Porifera</taxon>
        <taxon>Demospongiae</taxon>
        <taxon>Heteroscleromorpha</taxon>
        <taxon>Tetractinellida</taxon>
        <taxon>Astrophorina</taxon>
        <taxon>Geodiidae</taxon>
        <taxon>Geodia</taxon>
    </lineage>
</organism>
<reference evidence="7" key="1">
    <citation type="submission" date="2023-03" db="EMBL/GenBank/DDBJ databases">
        <authorList>
            <person name="Steffen K."/>
            <person name="Cardenas P."/>
        </authorList>
    </citation>
    <scope>NUCLEOTIDE SEQUENCE</scope>
</reference>
<dbReference type="AlphaFoldDB" id="A0AA35S0M7"/>
<keyword evidence="3" id="KW-0862">Zinc</keyword>
<proteinExistence type="predicted"/>
<evidence type="ECO:0000256" key="2">
    <source>
        <dbReference type="ARBA" id="ARBA00022771"/>
    </source>
</evidence>
<feature type="compositionally biased region" description="Polar residues" evidence="5">
    <location>
        <begin position="469"/>
        <end position="482"/>
    </location>
</feature>
<feature type="non-terminal residue" evidence="7">
    <location>
        <position position="482"/>
    </location>
</feature>
<keyword evidence="1" id="KW-0479">Metal-binding</keyword>
<dbReference type="GO" id="GO:0008270">
    <property type="term" value="F:zinc ion binding"/>
    <property type="evidence" value="ECO:0007669"/>
    <property type="project" value="UniProtKB-KW"/>
</dbReference>
<sequence length="482" mass="52490">SLPLCRTLLPRPPLSFPPSPPVLTFSEFLCRFPLRRVQEKWQKRTMKSRLEVNCTSCSLPCDKNGYHPHLSTRPDYKRTGQPVNITNFVKTSPTEINEVTIFWAPDFMLPLGYCVGIEISKVVSSSDLLQGLKAKGVRSSDMSRALVKGKFTVDKDSEVAATSMKVSLLCPIGKMRMSYPCRTTSCTHLQCFDASIFYQMNEKRARWVCPVCDKPALPEDLFVDGLFMEICQNSPSSDTIIEFMADGSWKPSTETSGTCLNVDTPEKRGSSPISLDSSDGGKRKSDIVVIDLTASSDKEDNGGTTQVDDEEEDEEEEEEERQERRRNTSSQRDVHSLTTERRGSEDADSDTGPSSNSSATVSASSPPVALSLQPSAFPRLSVALIHSDHAPSSSSHPPLTTSSSQSFTISLPTPSQASRRRSLTSPTSSARLHLSSSSAVSPADSQATTPTAASSSRPTSVIIEGRPHPSSNNNQDSGRGQA</sequence>
<feature type="compositionally biased region" description="Polar residues" evidence="5">
    <location>
        <begin position="407"/>
        <end position="416"/>
    </location>
</feature>
<feature type="compositionally biased region" description="Low complexity" evidence="5">
    <location>
        <begin position="390"/>
        <end position="406"/>
    </location>
</feature>
<keyword evidence="7" id="KW-0436">Ligase</keyword>
<evidence type="ECO:0000256" key="5">
    <source>
        <dbReference type="SAM" id="MobiDB-lite"/>
    </source>
</evidence>
<dbReference type="PROSITE" id="PS51044">
    <property type="entry name" value="ZF_SP_RING"/>
    <property type="match status" value="1"/>
</dbReference>
<feature type="region of interest" description="Disordered" evidence="5">
    <location>
        <begin position="251"/>
        <end position="371"/>
    </location>
</feature>
<dbReference type="Pfam" id="PF02891">
    <property type="entry name" value="zf-MIZ"/>
    <property type="match status" value="1"/>
</dbReference>
<dbReference type="EMBL" id="CASHTH010001869">
    <property type="protein sequence ID" value="CAI8021119.1"/>
    <property type="molecule type" value="Genomic_DNA"/>
</dbReference>
<feature type="compositionally biased region" description="Basic and acidic residues" evidence="5">
    <location>
        <begin position="321"/>
        <end position="345"/>
    </location>
</feature>
<keyword evidence="2 4" id="KW-0863">Zinc-finger</keyword>
<keyword evidence="8" id="KW-1185">Reference proteome</keyword>
<dbReference type="PANTHER" id="PTHR10782">
    <property type="entry name" value="ZINC FINGER MIZ DOMAIN-CONTAINING PROTEIN"/>
    <property type="match status" value="1"/>
</dbReference>
<dbReference type="GO" id="GO:0003712">
    <property type="term" value="F:transcription coregulator activity"/>
    <property type="evidence" value="ECO:0007669"/>
    <property type="project" value="TreeGrafter"/>
</dbReference>
<feature type="compositionally biased region" description="Polar residues" evidence="5">
    <location>
        <begin position="251"/>
        <end position="261"/>
    </location>
</feature>
<dbReference type="GO" id="GO:0061665">
    <property type="term" value="F:SUMO ligase activity"/>
    <property type="evidence" value="ECO:0007669"/>
    <property type="project" value="TreeGrafter"/>
</dbReference>
<feature type="compositionally biased region" description="Acidic residues" evidence="5">
    <location>
        <begin position="307"/>
        <end position="320"/>
    </location>
</feature>
<feature type="domain" description="SP-RING-type" evidence="6">
    <location>
        <begin position="155"/>
        <end position="236"/>
    </location>
</feature>
<feature type="compositionally biased region" description="Low complexity" evidence="5">
    <location>
        <begin position="353"/>
        <end position="371"/>
    </location>
</feature>
<dbReference type="PANTHER" id="PTHR10782:SF94">
    <property type="entry name" value="SUPPRESSOR OF VARIEGATION 2-10, ISOFORM I"/>
    <property type="match status" value="1"/>
</dbReference>
<evidence type="ECO:0000256" key="1">
    <source>
        <dbReference type="ARBA" id="ARBA00022723"/>
    </source>
</evidence>
<name>A0AA35S0M7_GEOBA</name>
<gene>
    <name evidence="7" type="ORF">GBAR_LOCUS12561</name>
</gene>
<comment type="caution">
    <text evidence="7">The sequence shown here is derived from an EMBL/GenBank/DDBJ whole genome shotgun (WGS) entry which is preliminary data.</text>
</comment>